<dbReference type="OrthoDB" id="407509at2759"/>
<organism evidence="1 2">
    <name type="scientific">Pararge aegeria aegeria</name>
    <dbReference type="NCBI Taxonomy" id="348720"/>
    <lineage>
        <taxon>Eukaryota</taxon>
        <taxon>Metazoa</taxon>
        <taxon>Ecdysozoa</taxon>
        <taxon>Arthropoda</taxon>
        <taxon>Hexapoda</taxon>
        <taxon>Insecta</taxon>
        <taxon>Pterygota</taxon>
        <taxon>Neoptera</taxon>
        <taxon>Endopterygota</taxon>
        <taxon>Lepidoptera</taxon>
        <taxon>Glossata</taxon>
        <taxon>Ditrysia</taxon>
        <taxon>Papilionoidea</taxon>
        <taxon>Nymphalidae</taxon>
        <taxon>Satyrinae</taxon>
        <taxon>Satyrini</taxon>
        <taxon>Parargina</taxon>
        <taxon>Pararge</taxon>
    </lineage>
</organism>
<comment type="caution">
    <text evidence="1">The sequence shown here is derived from an EMBL/GenBank/DDBJ whole genome shotgun (WGS) entry which is preliminary data.</text>
</comment>
<evidence type="ECO:0000313" key="1">
    <source>
        <dbReference type="EMBL" id="CAH2238138.1"/>
    </source>
</evidence>
<gene>
    <name evidence="1" type="primary">jg22066</name>
    <name evidence="1" type="ORF">PAEG_LOCUS15285</name>
</gene>
<dbReference type="EMBL" id="CAKXAJ010025322">
    <property type="protein sequence ID" value="CAH2238138.1"/>
    <property type="molecule type" value="Genomic_DNA"/>
</dbReference>
<reference evidence="1" key="1">
    <citation type="submission" date="2022-03" db="EMBL/GenBank/DDBJ databases">
        <authorList>
            <person name="Lindestad O."/>
        </authorList>
    </citation>
    <scope>NUCLEOTIDE SEQUENCE</scope>
</reference>
<keyword evidence="2" id="KW-1185">Reference proteome</keyword>
<proteinExistence type="predicted"/>
<accession>A0A8S4RMY4</accession>
<sequence length="76" mass="8726">MKSGMRKSRVTDIALRVAKLKWKRVGHIAQRTDGRWGSNFQGAEMATPHSLPETWLTLLNEIAERGSYEMAEKRIK</sequence>
<evidence type="ECO:0000313" key="2">
    <source>
        <dbReference type="Proteomes" id="UP000838756"/>
    </source>
</evidence>
<dbReference type="AlphaFoldDB" id="A0A8S4RMY4"/>
<dbReference type="Proteomes" id="UP000838756">
    <property type="component" value="Unassembled WGS sequence"/>
</dbReference>
<protein>
    <submittedName>
        <fullName evidence="1">Jg22066 protein</fullName>
    </submittedName>
</protein>
<name>A0A8S4RMY4_9NEOP</name>